<evidence type="ECO:0000256" key="10">
    <source>
        <dbReference type="ARBA" id="ARBA00022833"/>
    </source>
</evidence>
<dbReference type="FunFam" id="3.20.20.140:FF:000007">
    <property type="entry name" value="Imidazolonepropionase"/>
    <property type="match status" value="1"/>
</dbReference>
<keyword evidence="10" id="KW-0862">Zinc</keyword>
<dbReference type="InterPro" id="IPR032466">
    <property type="entry name" value="Metal_Hydrolase"/>
</dbReference>
<comment type="catalytic activity">
    <reaction evidence="1">
        <text>4-imidazolone-5-propanoate + H2O = N-formimidoyl-L-glutamate</text>
        <dbReference type="Rhea" id="RHEA:23660"/>
        <dbReference type="ChEBI" id="CHEBI:15377"/>
        <dbReference type="ChEBI" id="CHEBI:58928"/>
        <dbReference type="ChEBI" id="CHEBI:77893"/>
        <dbReference type="EC" id="3.5.2.7"/>
    </reaction>
</comment>
<keyword evidence="11" id="KW-0408">Iron</keyword>
<dbReference type="GO" id="GO:0005737">
    <property type="term" value="C:cytoplasm"/>
    <property type="evidence" value="ECO:0007669"/>
    <property type="project" value="InterPro"/>
</dbReference>
<gene>
    <name evidence="13" type="ORF">CUNI_LOCUS827</name>
</gene>
<evidence type="ECO:0000256" key="1">
    <source>
        <dbReference type="ARBA" id="ARBA00000853"/>
    </source>
</evidence>
<keyword evidence="14" id="KW-1185">Reference proteome</keyword>
<evidence type="ECO:0000256" key="2">
    <source>
        <dbReference type="ARBA" id="ARBA00001965"/>
    </source>
</evidence>
<dbReference type="Proteomes" id="UP000678393">
    <property type="component" value="Unassembled WGS sequence"/>
</dbReference>
<dbReference type="GO" id="GO:0050480">
    <property type="term" value="F:imidazolonepropionase activity"/>
    <property type="evidence" value="ECO:0007669"/>
    <property type="project" value="UniProtKB-EC"/>
</dbReference>
<evidence type="ECO:0000256" key="11">
    <source>
        <dbReference type="ARBA" id="ARBA00023004"/>
    </source>
</evidence>
<keyword evidence="7" id="KW-0479">Metal-binding</keyword>
<evidence type="ECO:0000256" key="6">
    <source>
        <dbReference type="ARBA" id="ARBA00013406"/>
    </source>
</evidence>
<comment type="cofactor">
    <cofactor evidence="2">
        <name>Fe(3+)</name>
        <dbReference type="ChEBI" id="CHEBI:29034"/>
    </cofactor>
</comment>
<proteinExistence type="inferred from homology"/>
<dbReference type="PANTHER" id="PTHR42752:SF1">
    <property type="entry name" value="IMIDAZOLONEPROPIONASE-RELATED"/>
    <property type="match status" value="1"/>
</dbReference>
<evidence type="ECO:0000259" key="12">
    <source>
        <dbReference type="Pfam" id="PF01979"/>
    </source>
</evidence>
<feature type="domain" description="Amidohydrolase-related" evidence="12">
    <location>
        <begin position="94"/>
        <end position="437"/>
    </location>
</feature>
<evidence type="ECO:0000256" key="7">
    <source>
        <dbReference type="ARBA" id="ARBA00022723"/>
    </source>
</evidence>
<sequence>MPKNYNSCTAAMSKRHKLLIEHVAQVVQVTDCGARALTKDSMKNIAVLQGAQSGYSVLIGREGTIVDIGTSQEIETRHSKDDIDQVIDGSRKCLIPGLVDAHTHPVWAGDRVHEFALKLAGATYMDIHNMGGGIHFTVDHTRQADEETLFASFSDRLHQMIQSGTTLVECKSGYGLDLENEIKMLRVLERARRESKIDISSTYCGAHAVPKGKTADEATKDIITKQIPAIRQQIDAGKLHVDNIDVFCEKGVFDLCQSKAILQAGKEAHLQINFHGEELHRLGSAEMGAELEAKAISHLEEISDVGISAMAASGSVAVILPTTAYNLRLKPPPVRDMIEAGVIVALGSDFNPNAYCSAMPLVLNLACVTLKMSMPEALVAATLNSAHALGKSDLHGSIEVGKLGNLVLIDAPRWEHLIYQMGNHNNLISTVVWRGNVVYQKS</sequence>
<dbReference type="PANTHER" id="PTHR42752">
    <property type="entry name" value="IMIDAZOLONEPROPIONASE"/>
    <property type="match status" value="1"/>
</dbReference>
<dbReference type="EC" id="3.5.2.7" evidence="5"/>
<dbReference type="Gene3D" id="2.30.40.10">
    <property type="entry name" value="Urease, subunit C, domain 1"/>
    <property type="match status" value="1"/>
</dbReference>
<dbReference type="OrthoDB" id="194468at2759"/>
<dbReference type="AlphaFoldDB" id="A0A8S3YDD5"/>
<dbReference type="InterPro" id="IPR006680">
    <property type="entry name" value="Amidohydro-rel"/>
</dbReference>
<evidence type="ECO:0000256" key="5">
    <source>
        <dbReference type="ARBA" id="ARBA00012864"/>
    </source>
</evidence>
<dbReference type="Pfam" id="PF01979">
    <property type="entry name" value="Amidohydro_1"/>
    <property type="match status" value="1"/>
</dbReference>
<organism evidence="13 14">
    <name type="scientific">Candidula unifasciata</name>
    <dbReference type="NCBI Taxonomy" id="100452"/>
    <lineage>
        <taxon>Eukaryota</taxon>
        <taxon>Metazoa</taxon>
        <taxon>Spiralia</taxon>
        <taxon>Lophotrochozoa</taxon>
        <taxon>Mollusca</taxon>
        <taxon>Gastropoda</taxon>
        <taxon>Heterobranchia</taxon>
        <taxon>Euthyneura</taxon>
        <taxon>Panpulmonata</taxon>
        <taxon>Eupulmonata</taxon>
        <taxon>Stylommatophora</taxon>
        <taxon>Helicina</taxon>
        <taxon>Helicoidea</taxon>
        <taxon>Geomitridae</taxon>
        <taxon>Candidula</taxon>
    </lineage>
</organism>
<accession>A0A8S3YDD5</accession>
<comment type="caution">
    <text evidence="13">The sequence shown here is derived from an EMBL/GenBank/DDBJ whole genome shotgun (WGS) entry which is preliminary data.</text>
</comment>
<dbReference type="InterPro" id="IPR005920">
    <property type="entry name" value="HutI"/>
</dbReference>
<comment type="pathway">
    <text evidence="3">Amino-acid degradation; L-histidine degradation into L-glutamate; N-formimidoyl-L-glutamate from L-histidine: step 3/3.</text>
</comment>
<name>A0A8S3YDD5_9EUPU</name>
<keyword evidence="9" id="KW-0369">Histidine metabolism</keyword>
<evidence type="ECO:0000256" key="3">
    <source>
        <dbReference type="ARBA" id="ARBA00004758"/>
    </source>
</evidence>
<dbReference type="InterPro" id="IPR011059">
    <property type="entry name" value="Metal-dep_hydrolase_composite"/>
</dbReference>
<comment type="similarity">
    <text evidence="4">Belongs to the metallo-dependent hydrolases superfamily. HutI family.</text>
</comment>
<evidence type="ECO:0000256" key="4">
    <source>
        <dbReference type="ARBA" id="ARBA00008002"/>
    </source>
</evidence>
<evidence type="ECO:0000256" key="9">
    <source>
        <dbReference type="ARBA" id="ARBA00022808"/>
    </source>
</evidence>
<dbReference type="EMBL" id="CAJHNH020000096">
    <property type="protein sequence ID" value="CAG5115269.1"/>
    <property type="molecule type" value="Genomic_DNA"/>
</dbReference>
<keyword evidence="8" id="KW-0378">Hydrolase</keyword>
<dbReference type="SUPFAM" id="SSF51556">
    <property type="entry name" value="Metallo-dependent hydrolases"/>
    <property type="match status" value="1"/>
</dbReference>
<protein>
    <recommendedName>
        <fullName evidence="6">Probable imidazolonepropionase</fullName>
        <ecNumber evidence="5">3.5.2.7</ecNumber>
    </recommendedName>
</protein>
<dbReference type="GO" id="GO:0019556">
    <property type="term" value="P:L-histidine catabolic process to glutamate and formamide"/>
    <property type="evidence" value="ECO:0007669"/>
    <property type="project" value="InterPro"/>
</dbReference>
<dbReference type="Gene3D" id="3.20.20.140">
    <property type="entry name" value="Metal-dependent hydrolases"/>
    <property type="match status" value="1"/>
</dbReference>
<evidence type="ECO:0000256" key="8">
    <source>
        <dbReference type="ARBA" id="ARBA00022801"/>
    </source>
</evidence>
<dbReference type="NCBIfam" id="TIGR01224">
    <property type="entry name" value="hutI"/>
    <property type="match status" value="1"/>
</dbReference>
<evidence type="ECO:0000313" key="14">
    <source>
        <dbReference type="Proteomes" id="UP000678393"/>
    </source>
</evidence>
<evidence type="ECO:0000313" key="13">
    <source>
        <dbReference type="EMBL" id="CAG5115269.1"/>
    </source>
</evidence>
<reference evidence="13" key="1">
    <citation type="submission" date="2021-04" db="EMBL/GenBank/DDBJ databases">
        <authorList>
            <consortium name="Molecular Ecology Group"/>
        </authorList>
    </citation>
    <scope>NUCLEOTIDE SEQUENCE</scope>
</reference>
<dbReference type="GO" id="GO:0046872">
    <property type="term" value="F:metal ion binding"/>
    <property type="evidence" value="ECO:0007669"/>
    <property type="project" value="UniProtKB-KW"/>
</dbReference>
<dbReference type="CDD" id="cd01296">
    <property type="entry name" value="Imidazolone-5PH"/>
    <property type="match status" value="1"/>
</dbReference>
<dbReference type="SUPFAM" id="SSF51338">
    <property type="entry name" value="Composite domain of metallo-dependent hydrolases"/>
    <property type="match status" value="1"/>
</dbReference>